<dbReference type="SMART" id="SM00421">
    <property type="entry name" value="HTH_LUXR"/>
    <property type="match status" value="1"/>
</dbReference>
<evidence type="ECO:0000259" key="1">
    <source>
        <dbReference type="PROSITE" id="PS50043"/>
    </source>
</evidence>
<comment type="caution">
    <text evidence="2">The sequence shown here is derived from an EMBL/GenBank/DDBJ whole genome shotgun (WGS) entry which is preliminary data.</text>
</comment>
<dbReference type="InterPro" id="IPR016032">
    <property type="entry name" value="Sig_transdc_resp-reg_C-effctor"/>
</dbReference>
<organism evidence="2 3">
    <name type="scientific">Pseudogemmobacter lacusdianii</name>
    <dbReference type="NCBI Taxonomy" id="3069608"/>
    <lineage>
        <taxon>Bacteria</taxon>
        <taxon>Pseudomonadati</taxon>
        <taxon>Pseudomonadota</taxon>
        <taxon>Alphaproteobacteria</taxon>
        <taxon>Rhodobacterales</taxon>
        <taxon>Paracoccaceae</taxon>
        <taxon>Pseudogemmobacter</taxon>
    </lineage>
</organism>
<dbReference type="Gene3D" id="1.10.10.10">
    <property type="entry name" value="Winged helix-like DNA-binding domain superfamily/Winged helix DNA-binding domain"/>
    <property type="match status" value="1"/>
</dbReference>
<dbReference type="PROSITE" id="PS50043">
    <property type="entry name" value="HTH_LUXR_2"/>
    <property type="match status" value="1"/>
</dbReference>
<evidence type="ECO:0000313" key="2">
    <source>
        <dbReference type="EMBL" id="MDQ2064970.1"/>
    </source>
</evidence>
<dbReference type="SUPFAM" id="SSF46894">
    <property type="entry name" value="C-terminal effector domain of the bipartite response regulators"/>
    <property type="match status" value="1"/>
</dbReference>
<feature type="domain" description="HTH luxR-type" evidence="1">
    <location>
        <begin position="168"/>
        <end position="233"/>
    </location>
</feature>
<reference evidence="2 3" key="1">
    <citation type="submission" date="2023-08" db="EMBL/GenBank/DDBJ databases">
        <title>Characterization of two Paracoccaceae strains isolated from Phycosphere and proposal of Xinfangfangia lacusdiani sp. nov.</title>
        <authorList>
            <person name="Deng Y."/>
            <person name="Zhang Y.Q."/>
        </authorList>
    </citation>
    <scope>NUCLEOTIDE SEQUENCE [LARGE SCALE GENOMIC DNA]</scope>
    <source>
        <strain evidence="2 3">CPCC 101601</strain>
    </source>
</reference>
<keyword evidence="3" id="KW-1185">Reference proteome</keyword>
<dbReference type="Proteomes" id="UP001239680">
    <property type="component" value="Unassembled WGS sequence"/>
</dbReference>
<gene>
    <name evidence="2" type="ORF">Q9295_01165</name>
</gene>
<name>A0ABU0VTB1_9RHOB</name>
<dbReference type="EMBL" id="JAVDBT010000001">
    <property type="protein sequence ID" value="MDQ2064970.1"/>
    <property type="molecule type" value="Genomic_DNA"/>
</dbReference>
<evidence type="ECO:0000313" key="3">
    <source>
        <dbReference type="Proteomes" id="UP001239680"/>
    </source>
</evidence>
<dbReference type="RefSeq" id="WP_306678550.1">
    <property type="nucleotide sequence ID" value="NZ_JAVDBT010000001.1"/>
</dbReference>
<proteinExistence type="predicted"/>
<accession>A0ABU0VTB1</accession>
<dbReference type="InterPro" id="IPR036388">
    <property type="entry name" value="WH-like_DNA-bd_sf"/>
</dbReference>
<protein>
    <submittedName>
        <fullName evidence="2">LuxR C-terminal-related transcriptional regulator</fullName>
    </submittedName>
</protein>
<dbReference type="Pfam" id="PF00196">
    <property type="entry name" value="GerE"/>
    <property type="match status" value="1"/>
</dbReference>
<dbReference type="InterPro" id="IPR029058">
    <property type="entry name" value="AB_hydrolase_fold"/>
</dbReference>
<dbReference type="InterPro" id="IPR000792">
    <property type="entry name" value="Tscrpt_reg_LuxR_C"/>
</dbReference>
<dbReference type="Gene3D" id="3.40.50.1820">
    <property type="entry name" value="alpha/beta hydrolase"/>
    <property type="match status" value="1"/>
</dbReference>
<dbReference type="CDD" id="cd06170">
    <property type="entry name" value="LuxR_C_like"/>
    <property type="match status" value="1"/>
</dbReference>
<dbReference type="SUPFAM" id="SSF53474">
    <property type="entry name" value="alpha/beta-Hydrolases"/>
    <property type="match status" value="1"/>
</dbReference>
<sequence length="552" mass="61331">MDPIKLEDLLQVWEEQVAPLRRDLGRALDNPELDAHLHRATVFLDRYDAATDAQDRSVLADIPRSAAFLSDGSAKITDCNRPGAVAFGISKGGPFVDLPFEPEDRALLQGVIRKVAGGRAEQRVTLRIRSSITGSPVILRVSPVVSKAQSLALVVSTELVWPLGFELIVQEAFGLTPAEVEIVRGITLGLPIKDIAEARGRSAETVRTQVRSILQKTETHSQSELVRVVLGLMDVAAMPSEAPSRSVPRGGALEPRDVRELWLADGRRLTWIEFGDPKGQPILFMHMDYGLIRWPASAERHARARKLRVIVPVRAGYGLTDLHLRAADHLGAVSQDYIAVLDHLAVQGAIALPMGADLRFAMNLSLRRPDLISGIVGAACQLPLRHAAQYERMDKWQRFILSNARYAPKVLPFLVQAGFSLARRLGKDVFFAQVNGNSRADIETFDRPEVREAILIGSDVCLSRERSAHEAFARECIGSEKDWSDVVRRCIVPVVLLLGDQDPQTPMETMRELAMDYPQLTMRFLPETGQLLFFKEWPLVLEEVELMIARLP</sequence>